<evidence type="ECO:0000313" key="7">
    <source>
        <dbReference type="EMBL" id="KAJ8314872.1"/>
    </source>
</evidence>
<accession>A0ABQ9FC16</accession>
<keyword evidence="5 6" id="KW-0472">Membrane</keyword>
<evidence type="ECO:0000256" key="2">
    <source>
        <dbReference type="ARBA" id="ARBA00005335"/>
    </source>
</evidence>
<evidence type="ECO:0000256" key="5">
    <source>
        <dbReference type="ARBA" id="ARBA00023136"/>
    </source>
</evidence>
<organism evidence="7 8">
    <name type="scientific">Tegillarca granosa</name>
    <name type="common">Malaysian cockle</name>
    <name type="synonym">Anadara granosa</name>
    <dbReference type="NCBI Taxonomy" id="220873"/>
    <lineage>
        <taxon>Eukaryota</taxon>
        <taxon>Metazoa</taxon>
        <taxon>Spiralia</taxon>
        <taxon>Lophotrochozoa</taxon>
        <taxon>Mollusca</taxon>
        <taxon>Bivalvia</taxon>
        <taxon>Autobranchia</taxon>
        <taxon>Pteriomorphia</taxon>
        <taxon>Arcoida</taxon>
        <taxon>Arcoidea</taxon>
        <taxon>Arcidae</taxon>
        <taxon>Tegillarca</taxon>
    </lineage>
</organism>
<reference evidence="7 8" key="1">
    <citation type="submission" date="2022-12" db="EMBL/GenBank/DDBJ databases">
        <title>Chromosome-level genome of Tegillarca granosa.</title>
        <authorList>
            <person name="Kim J."/>
        </authorList>
    </citation>
    <scope>NUCLEOTIDE SEQUENCE [LARGE SCALE GENOMIC DNA]</scope>
    <source>
        <strain evidence="7">Teg-2019</strain>
        <tissue evidence="7">Adductor muscle</tissue>
    </source>
</reference>
<feature type="transmembrane region" description="Helical" evidence="6">
    <location>
        <begin position="23"/>
        <end position="41"/>
    </location>
</feature>
<comment type="similarity">
    <text evidence="2">Belongs to the UPF0220 family.</text>
</comment>
<evidence type="ECO:0000256" key="4">
    <source>
        <dbReference type="ARBA" id="ARBA00022989"/>
    </source>
</evidence>
<comment type="caution">
    <text evidence="7">The sequence shown here is derived from an EMBL/GenBank/DDBJ whole genome shotgun (WGS) entry which is preliminary data.</text>
</comment>
<evidence type="ECO:0000256" key="1">
    <source>
        <dbReference type="ARBA" id="ARBA00004141"/>
    </source>
</evidence>
<evidence type="ECO:0000313" key="8">
    <source>
        <dbReference type="Proteomes" id="UP001217089"/>
    </source>
</evidence>
<name>A0ABQ9FC16_TEGGR</name>
<dbReference type="InterPro" id="IPR007919">
    <property type="entry name" value="UPF0220"/>
</dbReference>
<feature type="transmembrane region" description="Helical" evidence="6">
    <location>
        <begin position="53"/>
        <end position="71"/>
    </location>
</feature>
<dbReference type="Proteomes" id="UP001217089">
    <property type="component" value="Unassembled WGS sequence"/>
</dbReference>
<dbReference type="EMBL" id="JARBDR010000337">
    <property type="protein sequence ID" value="KAJ8314872.1"/>
    <property type="molecule type" value="Genomic_DNA"/>
</dbReference>
<dbReference type="Pfam" id="PF05255">
    <property type="entry name" value="UPF0220"/>
    <property type="match status" value="2"/>
</dbReference>
<keyword evidence="8" id="KW-1185">Reference proteome</keyword>
<sequence>MSGILDNCNPSCECLELGEKRNAVVSVISGVMFFVGWWIVIDAAAVYPDQNEFNHAFHTCGVIATIAFFMINSVSNGQIRGDSYSTGCLGQTGKQPDWPGIAVFLQNALIFFSSIVFKFGRTEDLWS</sequence>
<gene>
    <name evidence="7" type="ORF">KUTeg_007022</name>
</gene>
<protein>
    <recommendedName>
        <fullName evidence="9">Transmembrane protein 50A</fullName>
    </recommendedName>
</protein>
<evidence type="ECO:0008006" key="9">
    <source>
        <dbReference type="Google" id="ProtNLM"/>
    </source>
</evidence>
<keyword evidence="4 6" id="KW-1133">Transmembrane helix</keyword>
<evidence type="ECO:0000256" key="3">
    <source>
        <dbReference type="ARBA" id="ARBA00022692"/>
    </source>
</evidence>
<keyword evidence="3 6" id="KW-0812">Transmembrane</keyword>
<proteinExistence type="inferred from homology"/>
<comment type="subcellular location">
    <subcellularLocation>
        <location evidence="1">Membrane</location>
        <topology evidence="1">Multi-pass membrane protein</topology>
    </subcellularLocation>
</comment>
<evidence type="ECO:0000256" key="6">
    <source>
        <dbReference type="SAM" id="Phobius"/>
    </source>
</evidence>
<dbReference type="PANTHER" id="PTHR13180">
    <property type="entry name" value="SMALL MEMBRANE PROTEIN-RELATED"/>
    <property type="match status" value="1"/>
</dbReference>